<keyword evidence="2" id="KW-1185">Reference proteome</keyword>
<reference evidence="2" key="1">
    <citation type="submission" date="2011-12" db="EMBL/GenBank/DDBJ databases">
        <title>Complete sequence of Tannerella forsythia ATCC 43037.</title>
        <authorList>
            <person name="Dewhirst F."/>
            <person name="Tanner A."/>
            <person name="Izard J."/>
            <person name="Brinkac L."/>
            <person name="Durkin A.S."/>
            <person name="Hostetler J."/>
            <person name="Shetty J."/>
            <person name="Torralba M."/>
            <person name="Gill S."/>
            <person name="Nelson K."/>
        </authorList>
    </citation>
    <scope>NUCLEOTIDE SEQUENCE [LARGE SCALE GENOMIC DNA]</scope>
    <source>
        <strain evidence="2">ATCC 43037 / JCM 10827 / CCUG 33226 / KCTC 5666 / FDC 338</strain>
    </source>
</reference>
<dbReference type="AlphaFoldDB" id="G8UKQ5"/>
<dbReference type="KEGG" id="tfo:BFO_2491"/>
<organism evidence="1 2">
    <name type="scientific">Tannerella forsythia (strain ATCC 43037 / JCM 10827 / CCUG 21028 A / KCTC 5666 / FDC 338)</name>
    <name type="common">Bacteroides forsythus</name>
    <dbReference type="NCBI Taxonomy" id="203275"/>
    <lineage>
        <taxon>Bacteria</taxon>
        <taxon>Pseudomonadati</taxon>
        <taxon>Bacteroidota</taxon>
        <taxon>Bacteroidia</taxon>
        <taxon>Bacteroidales</taxon>
        <taxon>Tannerellaceae</taxon>
        <taxon>Tannerella</taxon>
    </lineage>
</organism>
<dbReference type="HOGENOM" id="CLU_3240727_0_0_10"/>
<name>G8UKQ5_TANFA</name>
<gene>
    <name evidence="1" type="ordered locus">BFO_2491</name>
</gene>
<sequence length="43" mass="5238">MMQLYVETLHQMELLFKINIFYLIHSINTLAKESIKLLKFRIL</sequence>
<dbReference type="STRING" id="203275.BFO_2491"/>
<dbReference type="EMBL" id="CP003191">
    <property type="protein sequence ID" value="AEW21858.1"/>
    <property type="molecule type" value="Genomic_DNA"/>
</dbReference>
<accession>G8UKQ5</accession>
<dbReference type="Proteomes" id="UP000005436">
    <property type="component" value="Chromosome"/>
</dbReference>
<evidence type="ECO:0000313" key="1">
    <source>
        <dbReference type="EMBL" id="AEW21858.1"/>
    </source>
</evidence>
<protein>
    <submittedName>
        <fullName evidence="1">Uncharacterized protein</fullName>
    </submittedName>
</protein>
<evidence type="ECO:0000313" key="2">
    <source>
        <dbReference type="Proteomes" id="UP000005436"/>
    </source>
</evidence>
<proteinExistence type="predicted"/>